<accession>A0A2U1LCW8</accession>
<sequence length="413" mass="47293">MASPQQPTTIENLPNKLLSNILIRLLAKQLAQLRCISKPWNGLLSQPSFIKSHLDRSVHNNDEILMIFYKGFSFKSKPFSAHLTRSPHIEVTSFIKLPSIPNSDYPLCGVIGSVNGLICFHNFKSQREYVIHIWNPSLSALLTLPPYSSPSRYDGYIDIIFRFGFDPKTDDYKVVKLASLSSMEDTRFCTVDSWLPVEVYSMRSGDWKIIPERFPVFVTRVFDLDEVCVDGHDGHLHWLGYIDEEMLQETIIAFDLNTENFTEIPFPDCLVDYNNLRINVLGVLAGKICLISYISHDEGNIEVWVMDEYGVADSWVKHRRFSRFCCQLSPFGFTLKNEFLYQPHNSYLALYDPIAAKVKSFKFKTKASFIGDVKFVQYVDSLVWLAPSDCATSWCNIASLQISKEESVSLKDE</sequence>
<name>A0A2U1LCW8_ARTAN</name>
<dbReference type="OrthoDB" id="1867629at2759"/>
<dbReference type="AlphaFoldDB" id="A0A2U1LCW8"/>
<dbReference type="InterPro" id="IPR013187">
    <property type="entry name" value="F-box-assoc_dom_typ3"/>
</dbReference>
<dbReference type="InterPro" id="IPR050796">
    <property type="entry name" value="SCF_F-box_component"/>
</dbReference>
<evidence type="ECO:0000313" key="2">
    <source>
        <dbReference type="EMBL" id="PWA46845.1"/>
    </source>
</evidence>
<gene>
    <name evidence="2" type="ORF">CTI12_AA505640</name>
</gene>
<dbReference type="SUPFAM" id="SSF81383">
    <property type="entry name" value="F-box domain"/>
    <property type="match status" value="1"/>
</dbReference>
<dbReference type="Pfam" id="PF08268">
    <property type="entry name" value="FBA_3"/>
    <property type="match status" value="1"/>
</dbReference>
<dbReference type="Gene3D" id="1.20.1280.50">
    <property type="match status" value="1"/>
</dbReference>
<protein>
    <submittedName>
        <fullName evidence="2">F-box domain-containing protein</fullName>
    </submittedName>
</protein>
<comment type="caution">
    <text evidence="2">The sequence shown here is derived from an EMBL/GenBank/DDBJ whole genome shotgun (WGS) entry which is preliminary data.</text>
</comment>
<dbReference type="InterPro" id="IPR036047">
    <property type="entry name" value="F-box-like_dom_sf"/>
</dbReference>
<dbReference type="PANTHER" id="PTHR31672:SF13">
    <property type="entry name" value="F-BOX PROTEIN CPR30-LIKE"/>
    <property type="match status" value="1"/>
</dbReference>
<reference evidence="2 3" key="1">
    <citation type="journal article" date="2018" name="Mol. Plant">
        <title>The genome of Artemisia annua provides insight into the evolution of Asteraceae family and artemisinin biosynthesis.</title>
        <authorList>
            <person name="Shen Q."/>
            <person name="Zhang L."/>
            <person name="Liao Z."/>
            <person name="Wang S."/>
            <person name="Yan T."/>
            <person name="Shi P."/>
            <person name="Liu M."/>
            <person name="Fu X."/>
            <person name="Pan Q."/>
            <person name="Wang Y."/>
            <person name="Lv Z."/>
            <person name="Lu X."/>
            <person name="Zhang F."/>
            <person name="Jiang W."/>
            <person name="Ma Y."/>
            <person name="Chen M."/>
            <person name="Hao X."/>
            <person name="Li L."/>
            <person name="Tang Y."/>
            <person name="Lv G."/>
            <person name="Zhou Y."/>
            <person name="Sun X."/>
            <person name="Brodelius P.E."/>
            <person name="Rose J.K.C."/>
            <person name="Tang K."/>
        </authorList>
    </citation>
    <scope>NUCLEOTIDE SEQUENCE [LARGE SCALE GENOMIC DNA]</scope>
    <source>
        <strain evidence="3">cv. Huhao1</strain>
        <tissue evidence="2">Leaf</tissue>
    </source>
</reference>
<dbReference type="InterPro" id="IPR001810">
    <property type="entry name" value="F-box_dom"/>
</dbReference>
<proteinExistence type="predicted"/>
<dbReference type="STRING" id="35608.A0A2U1LCW8"/>
<dbReference type="Pfam" id="PF00646">
    <property type="entry name" value="F-box"/>
    <property type="match status" value="1"/>
</dbReference>
<dbReference type="PROSITE" id="PS50181">
    <property type="entry name" value="FBOX"/>
    <property type="match status" value="1"/>
</dbReference>
<organism evidence="2 3">
    <name type="scientific">Artemisia annua</name>
    <name type="common">Sweet wormwood</name>
    <dbReference type="NCBI Taxonomy" id="35608"/>
    <lineage>
        <taxon>Eukaryota</taxon>
        <taxon>Viridiplantae</taxon>
        <taxon>Streptophyta</taxon>
        <taxon>Embryophyta</taxon>
        <taxon>Tracheophyta</taxon>
        <taxon>Spermatophyta</taxon>
        <taxon>Magnoliopsida</taxon>
        <taxon>eudicotyledons</taxon>
        <taxon>Gunneridae</taxon>
        <taxon>Pentapetalae</taxon>
        <taxon>asterids</taxon>
        <taxon>campanulids</taxon>
        <taxon>Asterales</taxon>
        <taxon>Asteraceae</taxon>
        <taxon>Asteroideae</taxon>
        <taxon>Anthemideae</taxon>
        <taxon>Artemisiinae</taxon>
        <taxon>Artemisia</taxon>
    </lineage>
</organism>
<keyword evidence="3" id="KW-1185">Reference proteome</keyword>
<dbReference type="Proteomes" id="UP000245207">
    <property type="component" value="Unassembled WGS sequence"/>
</dbReference>
<evidence type="ECO:0000313" key="3">
    <source>
        <dbReference type="Proteomes" id="UP000245207"/>
    </source>
</evidence>
<evidence type="ECO:0000259" key="1">
    <source>
        <dbReference type="PROSITE" id="PS50181"/>
    </source>
</evidence>
<dbReference type="NCBIfam" id="TIGR01640">
    <property type="entry name" value="F_box_assoc_1"/>
    <property type="match status" value="1"/>
</dbReference>
<feature type="domain" description="F-box" evidence="1">
    <location>
        <begin position="7"/>
        <end position="53"/>
    </location>
</feature>
<dbReference type="InterPro" id="IPR017451">
    <property type="entry name" value="F-box-assoc_interact_dom"/>
</dbReference>
<dbReference type="PANTHER" id="PTHR31672">
    <property type="entry name" value="BNACNNG10540D PROTEIN"/>
    <property type="match status" value="1"/>
</dbReference>
<dbReference type="EMBL" id="PKPP01010078">
    <property type="protein sequence ID" value="PWA46845.1"/>
    <property type="molecule type" value="Genomic_DNA"/>
</dbReference>